<evidence type="ECO:0000256" key="1">
    <source>
        <dbReference type="ARBA" id="ARBA00001974"/>
    </source>
</evidence>
<evidence type="ECO:0000256" key="2">
    <source>
        <dbReference type="ARBA" id="ARBA00010790"/>
    </source>
</evidence>
<accession>W3XPK4</accession>
<dbReference type="Pfam" id="PF00732">
    <property type="entry name" value="GMC_oxred_N"/>
    <property type="match status" value="1"/>
</dbReference>
<dbReference type="PANTHER" id="PTHR11552">
    <property type="entry name" value="GLUCOSE-METHANOL-CHOLINE GMC OXIDOREDUCTASE"/>
    <property type="match status" value="1"/>
</dbReference>
<keyword evidence="3" id="KW-0285">Flavoprotein</keyword>
<feature type="binding site" evidence="6">
    <location>
        <begin position="14"/>
        <end position="15"/>
    </location>
    <ligand>
        <name>FAD</name>
        <dbReference type="ChEBI" id="CHEBI:57692"/>
    </ligand>
</feature>
<dbReference type="InterPro" id="IPR036188">
    <property type="entry name" value="FAD/NAD-bd_sf"/>
</dbReference>
<dbReference type="Pfam" id="PF05199">
    <property type="entry name" value="GMC_oxred_C"/>
    <property type="match status" value="1"/>
</dbReference>
<dbReference type="GO" id="GO:0016614">
    <property type="term" value="F:oxidoreductase activity, acting on CH-OH group of donors"/>
    <property type="evidence" value="ECO:0007669"/>
    <property type="project" value="InterPro"/>
</dbReference>
<keyword evidence="4 6" id="KW-0274">FAD</keyword>
<name>W3XPK4_PESFW</name>
<feature type="binding site" evidence="6">
    <location>
        <position position="235"/>
    </location>
    <ligand>
        <name>FAD</name>
        <dbReference type="ChEBI" id="CHEBI:57692"/>
    </ligand>
</feature>
<dbReference type="InterPro" id="IPR012132">
    <property type="entry name" value="GMC_OxRdtase"/>
</dbReference>
<dbReference type="eggNOG" id="KOG1238">
    <property type="taxonomic scope" value="Eukaryota"/>
</dbReference>
<evidence type="ECO:0000256" key="5">
    <source>
        <dbReference type="PIRSR" id="PIRSR000137-1"/>
    </source>
</evidence>
<evidence type="ECO:0000259" key="7">
    <source>
        <dbReference type="PROSITE" id="PS00624"/>
    </source>
</evidence>
<comment type="cofactor">
    <cofactor evidence="1 6">
        <name>FAD</name>
        <dbReference type="ChEBI" id="CHEBI:57692"/>
    </cofactor>
</comment>
<dbReference type="GeneID" id="19266745"/>
<feature type="domain" description="Glucose-methanol-choline oxidoreductase N-terminal" evidence="7">
    <location>
        <begin position="273"/>
        <end position="287"/>
    </location>
</feature>
<dbReference type="GO" id="GO:0050660">
    <property type="term" value="F:flavin adenine dinucleotide binding"/>
    <property type="evidence" value="ECO:0007669"/>
    <property type="project" value="InterPro"/>
</dbReference>
<dbReference type="RefSeq" id="XP_007828504.1">
    <property type="nucleotide sequence ID" value="XM_007830313.1"/>
</dbReference>
<reference evidence="9" key="1">
    <citation type="journal article" date="2015" name="BMC Genomics">
        <title>Genomic and transcriptomic analysis of the endophytic fungus Pestalotiopsis fici reveals its lifestyle and high potential for synthesis of natural products.</title>
        <authorList>
            <person name="Wang X."/>
            <person name="Zhang X."/>
            <person name="Liu L."/>
            <person name="Xiang M."/>
            <person name="Wang W."/>
            <person name="Sun X."/>
            <person name="Che Y."/>
            <person name="Guo L."/>
            <person name="Liu G."/>
            <person name="Guo L."/>
            <person name="Wang C."/>
            <person name="Yin W.B."/>
            <person name="Stadler M."/>
            <person name="Zhang X."/>
            <person name="Liu X."/>
        </authorList>
    </citation>
    <scope>NUCLEOTIDE SEQUENCE [LARGE SCALE GENOMIC DNA]</scope>
    <source>
        <strain evidence="9">W106-1 / CGMCC3.15140</strain>
    </source>
</reference>
<dbReference type="InParanoid" id="W3XPK4"/>
<evidence type="ECO:0000256" key="3">
    <source>
        <dbReference type="ARBA" id="ARBA00022630"/>
    </source>
</evidence>
<feature type="active site" description="Proton donor" evidence="5">
    <location>
        <position position="508"/>
    </location>
</feature>
<dbReference type="PROSITE" id="PS00624">
    <property type="entry name" value="GMC_OXRED_2"/>
    <property type="match status" value="1"/>
</dbReference>
<dbReference type="KEGG" id="pfy:PFICI_01732"/>
<dbReference type="AlphaFoldDB" id="W3XPK4"/>
<dbReference type="EMBL" id="KI912109">
    <property type="protein sequence ID" value="ETS87904.1"/>
    <property type="molecule type" value="Genomic_DNA"/>
</dbReference>
<evidence type="ECO:0000313" key="9">
    <source>
        <dbReference type="Proteomes" id="UP000030651"/>
    </source>
</evidence>
<dbReference type="OMA" id="NNQYKTE"/>
<dbReference type="Proteomes" id="UP000030651">
    <property type="component" value="Unassembled WGS sequence"/>
</dbReference>
<dbReference type="OrthoDB" id="269227at2759"/>
<protein>
    <recommendedName>
        <fullName evidence="7">Glucose-methanol-choline oxidoreductase N-terminal domain-containing protein</fullName>
    </recommendedName>
</protein>
<feature type="active site" description="Proton acceptor" evidence="5">
    <location>
        <position position="552"/>
    </location>
</feature>
<dbReference type="SUPFAM" id="SSF51905">
    <property type="entry name" value="FAD/NAD(P)-binding domain"/>
    <property type="match status" value="1"/>
</dbReference>
<dbReference type="PANTHER" id="PTHR11552:SF147">
    <property type="entry name" value="CHOLINE DEHYDROGENASE, MITOCHONDRIAL"/>
    <property type="match status" value="1"/>
</dbReference>
<dbReference type="HOGENOM" id="CLU_002865_6_3_1"/>
<proteinExistence type="inferred from homology"/>
<comment type="similarity">
    <text evidence="2">Belongs to the GMC oxidoreductase family.</text>
</comment>
<dbReference type="InterPro" id="IPR000172">
    <property type="entry name" value="GMC_OxRdtase_N"/>
</dbReference>
<organism evidence="8 9">
    <name type="scientific">Pestalotiopsis fici (strain W106-1 / CGMCC3.15140)</name>
    <dbReference type="NCBI Taxonomy" id="1229662"/>
    <lineage>
        <taxon>Eukaryota</taxon>
        <taxon>Fungi</taxon>
        <taxon>Dikarya</taxon>
        <taxon>Ascomycota</taxon>
        <taxon>Pezizomycotina</taxon>
        <taxon>Sordariomycetes</taxon>
        <taxon>Xylariomycetidae</taxon>
        <taxon>Amphisphaeriales</taxon>
        <taxon>Sporocadaceae</taxon>
        <taxon>Pestalotiopsis</taxon>
    </lineage>
</organism>
<dbReference type="Gene3D" id="3.30.560.10">
    <property type="entry name" value="Glucose Oxidase, domain 3"/>
    <property type="match status" value="1"/>
</dbReference>
<dbReference type="PIRSF" id="PIRSF000137">
    <property type="entry name" value="Alcohol_oxidase"/>
    <property type="match status" value="1"/>
</dbReference>
<dbReference type="Gene3D" id="3.50.50.60">
    <property type="entry name" value="FAD/NAD(P)-binding domain"/>
    <property type="match status" value="1"/>
</dbReference>
<evidence type="ECO:0000256" key="4">
    <source>
        <dbReference type="ARBA" id="ARBA00022827"/>
    </source>
</evidence>
<evidence type="ECO:0000256" key="6">
    <source>
        <dbReference type="PIRSR" id="PIRSR000137-2"/>
    </source>
</evidence>
<evidence type="ECO:0000313" key="8">
    <source>
        <dbReference type="EMBL" id="ETS87904.1"/>
    </source>
</evidence>
<gene>
    <name evidence="8" type="ORF">PFICI_01732</name>
</gene>
<dbReference type="InterPro" id="IPR007867">
    <property type="entry name" value="GMC_OxRtase_C"/>
</dbReference>
<sequence length="585" mass="63040">MASQFDYIIVGGGTSGAVIANRLASETNASVLVLEAGRDADVVPDVLVPGKYVSQLESDFEGLWQHGTAPQEHLNGRSLAWVSGRQLGGSSAVNYMAMARGPAADYDEWARRTGDDGWLWKNVLPIMKEMEDFDPKAPVGYEHLVQVDASNHGVGGPIKLGFGQEMTPGVPTFVKACQEIGINICHDINSGNPIGVGLAQTNTRNGIRSYAANAYLDTGFRSRHQNLTIQTNTTVQRLVFNERRVCGVVVSQPGSNGKETTIFCSEQVVLCSGTIASPQILLSSGIGPKDTLMELGIDVVHDAPGVGCGMLDHSILTLEYRVTDLAIDHRRLFDDRALLEAAEAQYQRDRTGPLSVFGTSGAVAFPKIESLQNTPEFEALSAETKKYLTHPQRPSAEIWLGSGYAAYQGPVKPGQAFATHELLLQNNLSRGAVSLQKSGSGVRVVIDPGYLSHPYDQRIAIETIRTTLSLSKAKAYEGVIEEVVHGPKNDDDESILDFVKSNLGQGFHSVGTCKMGTNQDPMNVVDIHFNVKGVDGLKVADLSVCPILTCNHTQINAYLIGARCAESLIRSCREGLKAQAPLARV</sequence>
<keyword evidence="9" id="KW-1185">Reference proteome</keyword>
<dbReference type="SUPFAM" id="SSF54373">
    <property type="entry name" value="FAD-linked reductases, C-terminal domain"/>
    <property type="match status" value="1"/>
</dbReference>